<evidence type="ECO:0000256" key="4">
    <source>
        <dbReference type="ARBA" id="ARBA00006958"/>
    </source>
</evidence>
<feature type="region of interest" description="Disordered" evidence="12">
    <location>
        <begin position="1"/>
        <end position="68"/>
    </location>
</feature>
<dbReference type="Pfam" id="PF02535">
    <property type="entry name" value="Zip"/>
    <property type="match status" value="1"/>
</dbReference>
<feature type="transmembrane region" description="Helical" evidence="13">
    <location>
        <begin position="641"/>
        <end position="660"/>
    </location>
</feature>
<dbReference type="Pfam" id="PF13359">
    <property type="entry name" value="DDE_Tnp_4"/>
    <property type="match status" value="1"/>
</dbReference>
<gene>
    <name evidence="16" type="ORF">12.t00049</name>
</gene>
<evidence type="ECO:0000256" key="10">
    <source>
        <dbReference type="ARBA" id="ARBA00023136"/>
    </source>
</evidence>
<evidence type="ECO:0000256" key="3">
    <source>
        <dbReference type="ARBA" id="ARBA00004141"/>
    </source>
</evidence>
<evidence type="ECO:0000256" key="13">
    <source>
        <dbReference type="SAM" id="Phobius"/>
    </source>
</evidence>
<protein>
    <submittedName>
        <fullName evidence="16">Zinc transporter, putative</fullName>
    </submittedName>
</protein>
<dbReference type="InterPro" id="IPR027806">
    <property type="entry name" value="HARBI1_dom"/>
</dbReference>
<dbReference type="GO" id="GO:0005634">
    <property type="term" value="C:nucleus"/>
    <property type="evidence" value="ECO:0007669"/>
    <property type="project" value="UniProtKB-SubCell"/>
</dbReference>
<accession>Q2XNU1</accession>
<keyword evidence="10 13" id="KW-0472">Membrane</keyword>
<comment type="similarity">
    <text evidence="4">Belongs to the HARBI1 family.</text>
</comment>
<dbReference type="GO" id="GO:0016787">
    <property type="term" value="F:hydrolase activity"/>
    <property type="evidence" value="ECO:0007669"/>
    <property type="project" value="UniProtKB-KW"/>
</dbReference>
<evidence type="ECO:0000256" key="1">
    <source>
        <dbReference type="ARBA" id="ARBA00001968"/>
    </source>
</evidence>
<evidence type="ECO:0000256" key="11">
    <source>
        <dbReference type="ARBA" id="ARBA00023242"/>
    </source>
</evidence>
<keyword evidence="6" id="KW-0540">Nuclease</keyword>
<dbReference type="Pfam" id="PF26138">
    <property type="entry name" value="DUF8040"/>
    <property type="match status" value="1"/>
</dbReference>
<evidence type="ECO:0000256" key="5">
    <source>
        <dbReference type="ARBA" id="ARBA00022692"/>
    </source>
</evidence>
<keyword evidence="8" id="KW-0378">Hydrolase</keyword>
<comment type="subcellular location">
    <subcellularLocation>
        <location evidence="3">Membrane</location>
        <topology evidence="3">Multi-pass membrane protein</topology>
    </subcellularLocation>
    <subcellularLocation>
        <location evidence="2">Nucleus</location>
    </subcellularLocation>
</comment>
<sequence>MARRTRSSLDLGREPGQDFSPTKQLEKCPASGEMGTGSENMSPPVHRPLARRCSSAIRRPPPPPAAAVVCHRPPATALARRRCPSAVRRSPLPVFSSKLLPVSRPPSAAARRPSATTTRNCRLLPPPARRRRCPSAFRRRRPSLLVGRLPPANSPLEDWMREILNGHPIRCVNAFRMESRVFLQLCEELQSKYGLTPSRNMTVVEKVGIFVYTIALGLSNRDVCERFQRSGETISRTITQVLEAICGRNKGYMGLARDVIQPKDRNFQFIPPQIANDTRYMPYFKDCIGCIDGTHVAACIPEADQLRYRGRKDIPTFNVMAVCDFDICFTFLSVAWEGSAHDTRVFLHAINTPTMNFPHPRQGQYYLVDKGYPDRLGYLVPYPKIRYHQSQFQREAPTNAKETFNRAHSSLRSCIERSFGVLKKRWKILHQMPQYSVKTQIDIIMAAFALHNYIRINSVDDPLFTVLEQQPNYVPEDETQDELEDLDENNNSSRGTTSEMREVCDNIVHLLWEIRPYPLLIIFLPIIIKCTENKADAWKALWTISLHKIFAAIAMGIALLRMIPDRPLISCAAYAFAFAISSPVGVAIGIIIDATTEGHVADWIFAISMGIACGIFIYVAINHLLAKGYQPQQPVAVNTPMYRWLALVLGIGVIAVVMIWDT</sequence>
<proteinExistence type="inferred from homology"/>
<feature type="transmembrane region" description="Helical" evidence="13">
    <location>
        <begin position="540"/>
        <end position="560"/>
    </location>
</feature>
<feature type="transmembrane region" description="Helical" evidence="13">
    <location>
        <begin position="510"/>
        <end position="528"/>
    </location>
</feature>
<evidence type="ECO:0000256" key="12">
    <source>
        <dbReference type="SAM" id="MobiDB-lite"/>
    </source>
</evidence>
<keyword evidence="9 13" id="KW-1133">Transmembrane helix</keyword>
<keyword evidence="11" id="KW-0539">Nucleus</keyword>
<organism evidence="16">
    <name type="scientific">Asparagus officinalis</name>
    <name type="common">Garden asparagus</name>
    <dbReference type="NCBI Taxonomy" id="4686"/>
    <lineage>
        <taxon>Eukaryota</taxon>
        <taxon>Viridiplantae</taxon>
        <taxon>Streptophyta</taxon>
        <taxon>Embryophyta</taxon>
        <taxon>Tracheophyta</taxon>
        <taxon>Spermatophyta</taxon>
        <taxon>Magnoliopsida</taxon>
        <taxon>Liliopsida</taxon>
        <taxon>Asparagales</taxon>
        <taxon>Asparagaceae</taxon>
        <taxon>Asparagoideae</taxon>
        <taxon>Asparagus</taxon>
    </lineage>
</organism>
<keyword evidence="5 13" id="KW-0812">Transmembrane</keyword>
<evidence type="ECO:0000259" key="15">
    <source>
        <dbReference type="Pfam" id="PF26138"/>
    </source>
</evidence>
<name>Q2XNU1_ASPOF</name>
<comment type="cofactor">
    <cofactor evidence="1">
        <name>a divalent metal cation</name>
        <dbReference type="ChEBI" id="CHEBI:60240"/>
    </cofactor>
</comment>
<feature type="compositionally biased region" description="Acidic residues" evidence="12">
    <location>
        <begin position="477"/>
        <end position="488"/>
    </location>
</feature>
<reference evidence="16" key="1">
    <citation type="submission" date="2006-04" db="EMBL/GenBank/DDBJ databases">
        <title>Comparative Sequence and Genetic Analyses of the Asparagus, Onion, and Rice Genomes Reveal Similar Structures, But No Microsynteny.</title>
        <authorList>
            <person name="Jernej J."/>
            <person name="Suzuki G."/>
            <person name="McCallum J."/>
            <person name="Cheung F."/>
            <person name="Arbogast T."/>
            <person name="Tallon L.J."/>
            <person name="Smith S."/>
            <person name="Utterback T."/>
            <person name="Havey M.J."/>
            <person name="Town C.D."/>
        </authorList>
    </citation>
    <scope>NUCLEOTIDE SEQUENCE</scope>
</reference>
<dbReference type="GO" id="GO:0046873">
    <property type="term" value="F:metal ion transmembrane transporter activity"/>
    <property type="evidence" value="ECO:0007669"/>
    <property type="project" value="InterPro"/>
</dbReference>
<feature type="domain" description="DDE Tnp4" evidence="14">
    <location>
        <begin position="291"/>
        <end position="452"/>
    </location>
</feature>
<dbReference type="InterPro" id="IPR058353">
    <property type="entry name" value="DUF8040"/>
</dbReference>
<dbReference type="GO" id="GO:0046872">
    <property type="term" value="F:metal ion binding"/>
    <property type="evidence" value="ECO:0007669"/>
    <property type="project" value="UniProtKB-KW"/>
</dbReference>
<dbReference type="PANTHER" id="PTHR22930:SF228">
    <property type="entry name" value="PROTEIN ALP1-LIKE"/>
    <property type="match status" value="1"/>
</dbReference>
<evidence type="ECO:0000259" key="14">
    <source>
        <dbReference type="Pfam" id="PF13359"/>
    </source>
</evidence>
<dbReference type="GO" id="GO:0016020">
    <property type="term" value="C:membrane"/>
    <property type="evidence" value="ECO:0007669"/>
    <property type="project" value="UniProtKB-SubCell"/>
</dbReference>
<evidence type="ECO:0000256" key="6">
    <source>
        <dbReference type="ARBA" id="ARBA00022722"/>
    </source>
</evidence>
<dbReference type="AlphaFoldDB" id="Q2XNU1"/>
<evidence type="ECO:0000256" key="9">
    <source>
        <dbReference type="ARBA" id="ARBA00022989"/>
    </source>
</evidence>
<evidence type="ECO:0000313" key="16">
    <source>
        <dbReference type="EMBL" id="ABB55331.1"/>
    </source>
</evidence>
<feature type="transmembrane region" description="Helical" evidence="13">
    <location>
        <begin position="603"/>
        <end position="621"/>
    </location>
</feature>
<feature type="transmembrane region" description="Helical" evidence="13">
    <location>
        <begin position="572"/>
        <end position="591"/>
    </location>
</feature>
<evidence type="ECO:0000256" key="8">
    <source>
        <dbReference type="ARBA" id="ARBA00022801"/>
    </source>
</evidence>
<dbReference type="EMBL" id="AC183409">
    <property type="protein sequence ID" value="ABB55331.1"/>
    <property type="molecule type" value="Genomic_DNA"/>
</dbReference>
<feature type="domain" description="DUF8040" evidence="15">
    <location>
        <begin position="157"/>
        <end position="246"/>
    </location>
</feature>
<dbReference type="GO" id="GO:0004518">
    <property type="term" value="F:nuclease activity"/>
    <property type="evidence" value="ECO:0007669"/>
    <property type="project" value="UniProtKB-KW"/>
</dbReference>
<evidence type="ECO:0000256" key="7">
    <source>
        <dbReference type="ARBA" id="ARBA00022723"/>
    </source>
</evidence>
<dbReference type="PANTHER" id="PTHR22930">
    <property type="match status" value="1"/>
</dbReference>
<dbReference type="InterPro" id="IPR045249">
    <property type="entry name" value="HARBI1-like"/>
</dbReference>
<evidence type="ECO:0000256" key="2">
    <source>
        <dbReference type="ARBA" id="ARBA00004123"/>
    </source>
</evidence>
<dbReference type="InterPro" id="IPR003689">
    <property type="entry name" value="ZIP"/>
</dbReference>
<feature type="region of interest" description="Disordered" evidence="12">
    <location>
        <begin position="477"/>
        <end position="497"/>
    </location>
</feature>
<keyword evidence="7" id="KW-0479">Metal-binding</keyword>